<name>A0AAV4MLP2_CAEEX</name>
<comment type="caution">
    <text evidence="2">The sequence shown here is derived from an EMBL/GenBank/DDBJ whole genome shotgun (WGS) entry which is preliminary data.</text>
</comment>
<protein>
    <submittedName>
        <fullName evidence="2">Uncharacterized protein</fullName>
    </submittedName>
</protein>
<keyword evidence="3" id="KW-1185">Reference proteome</keyword>
<dbReference type="EMBL" id="BPLR01019876">
    <property type="protein sequence ID" value="GIX72783.1"/>
    <property type="molecule type" value="Genomic_DNA"/>
</dbReference>
<feature type="compositionally biased region" description="Low complexity" evidence="1">
    <location>
        <begin position="9"/>
        <end position="18"/>
    </location>
</feature>
<sequence>SLEECLQEPNSNNSPNSSFVGIKEFQDPQIHQFTGEEVEYELKAIEQSSYKPHGQRSYNTNYDKENTVSSHFDSDQALTSSNDGWNSFSVANSVSQECDSFESLSIKTPEFISISQEIENIIDILNENKKNWKSIMKKERNFGKYSTYILHHPNTPHTSSTTPNTPHKSSTTPNTPHCYSSSSVPMQLSISNYDILPLENDLRCLSTKKADKSRSPKSNYPKIYTKWDSEARIALLTSTSFFAENSYSRQG</sequence>
<feature type="non-terminal residue" evidence="2">
    <location>
        <position position="1"/>
    </location>
</feature>
<proteinExistence type="predicted"/>
<feature type="region of interest" description="Disordered" evidence="1">
    <location>
        <begin position="1"/>
        <end position="21"/>
    </location>
</feature>
<evidence type="ECO:0000256" key="1">
    <source>
        <dbReference type="SAM" id="MobiDB-lite"/>
    </source>
</evidence>
<evidence type="ECO:0000313" key="2">
    <source>
        <dbReference type="EMBL" id="GIX72783.1"/>
    </source>
</evidence>
<dbReference type="AlphaFoldDB" id="A0AAV4MLP2"/>
<feature type="compositionally biased region" description="Low complexity" evidence="1">
    <location>
        <begin position="153"/>
        <end position="177"/>
    </location>
</feature>
<gene>
    <name evidence="2" type="ORF">CEXT_484891</name>
</gene>
<evidence type="ECO:0000313" key="3">
    <source>
        <dbReference type="Proteomes" id="UP001054945"/>
    </source>
</evidence>
<feature type="region of interest" description="Disordered" evidence="1">
    <location>
        <begin position="153"/>
        <end position="182"/>
    </location>
</feature>
<accession>A0AAV4MLP2</accession>
<dbReference type="Proteomes" id="UP001054945">
    <property type="component" value="Unassembled WGS sequence"/>
</dbReference>
<organism evidence="2 3">
    <name type="scientific">Caerostris extrusa</name>
    <name type="common">Bark spider</name>
    <name type="synonym">Caerostris bankana</name>
    <dbReference type="NCBI Taxonomy" id="172846"/>
    <lineage>
        <taxon>Eukaryota</taxon>
        <taxon>Metazoa</taxon>
        <taxon>Ecdysozoa</taxon>
        <taxon>Arthropoda</taxon>
        <taxon>Chelicerata</taxon>
        <taxon>Arachnida</taxon>
        <taxon>Araneae</taxon>
        <taxon>Araneomorphae</taxon>
        <taxon>Entelegynae</taxon>
        <taxon>Araneoidea</taxon>
        <taxon>Araneidae</taxon>
        <taxon>Caerostris</taxon>
    </lineage>
</organism>
<reference evidence="2 3" key="1">
    <citation type="submission" date="2021-06" db="EMBL/GenBank/DDBJ databases">
        <title>Caerostris extrusa draft genome.</title>
        <authorList>
            <person name="Kono N."/>
            <person name="Arakawa K."/>
        </authorList>
    </citation>
    <scope>NUCLEOTIDE SEQUENCE [LARGE SCALE GENOMIC DNA]</scope>
</reference>